<evidence type="ECO:0000256" key="2">
    <source>
        <dbReference type="SAM" id="Phobius"/>
    </source>
</evidence>
<keyword evidence="2" id="KW-0472">Membrane</keyword>
<feature type="compositionally biased region" description="Low complexity" evidence="1">
    <location>
        <begin position="63"/>
        <end position="89"/>
    </location>
</feature>
<dbReference type="AlphaFoldDB" id="A0AA36HK00"/>
<feature type="region of interest" description="Disordered" evidence="1">
    <location>
        <begin position="1"/>
        <end position="94"/>
    </location>
</feature>
<reference evidence="3" key="1">
    <citation type="submission" date="2023-08" db="EMBL/GenBank/DDBJ databases">
        <authorList>
            <person name="Chen Y."/>
            <person name="Shah S."/>
            <person name="Dougan E. K."/>
            <person name="Thang M."/>
            <person name="Chan C."/>
        </authorList>
    </citation>
    <scope>NUCLEOTIDE SEQUENCE</scope>
</reference>
<dbReference type="EMBL" id="CAUJNA010000020">
    <property type="protein sequence ID" value="CAJ1370478.1"/>
    <property type="molecule type" value="Genomic_DNA"/>
</dbReference>
<keyword evidence="2" id="KW-1133">Transmembrane helix</keyword>
<keyword evidence="2" id="KW-0812">Transmembrane</keyword>
<evidence type="ECO:0000313" key="4">
    <source>
        <dbReference type="Proteomes" id="UP001178507"/>
    </source>
</evidence>
<evidence type="ECO:0000256" key="1">
    <source>
        <dbReference type="SAM" id="MobiDB-lite"/>
    </source>
</evidence>
<gene>
    <name evidence="3" type="ORF">EVOR1521_LOCUS1041</name>
</gene>
<protein>
    <submittedName>
        <fullName evidence="3">Uncharacterized protein</fullName>
    </submittedName>
</protein>
<accession>A0AA36HK00</accession>
<evidence type="ECO:0000313" key="3">
    <source>
        <dbReference type="EMBL" id="CAJ1370478.1"/>
    </source>
</evidence>
<feature type="transmembrane region" description="Helical" evidence="2">
    <location>
        <begin position="206"/>
        <end position="233"/>
    </location>
</feature>
<keyword evidence="4" id="KW-1185">Reference proteome</keyword>
<sequence>MPGPIIEELPDDYDVAEKAQPSLRRGFLTKRSEAKEVPQAAPATPAPAPASGEGAGSEEFEEAPLQALRQRLQGAVAAARQRAQEAASAGEKERKALEVQLAPLQARWPTSQIKERQAKASKEIDDALAEMRMSINDGRRLRSGEERRALAELRKSAEDVMDRVQKVADQASGRGAAEDRQRQAVAAFHVLPLTAKLRVLLGEKALAIPLVGGAFALGAAVVLGICLEVFSAWGCRANC</sequence>
<dbReference type="Proteomes" id="UP001178507">
    <property type="component" value="Unassembled WGS sequence"/>
</dbReference>
<name>A0AA36HK00_9DINO</name>
<organism evidence="3 4">
    <name type="scientific">Effrenium voratum</name>
    <dbReference type="NCBI Taxonomy" id="2562239"/>
    <lineage>
        <taxon>Eukaryota</taxon>
        <taxon>Sar</taxon>
        <taxon>Alveolata</taxon>
        <taxon>Dinophyceae</taxon>
        <taxon>Suessiales</taxon>
        <taxon>Symbiodiniaceae</taxon>
        <taxon>Effrenium</taxon>
    </lineage>
</organism>
<comment type="caution">
    <text evidence="3">The sequence shown here is derived from an EMBL/GenBank/DDBJ whole genome shotgun (WGS) entry which is preliminary data.</text>
</comment>
<proteinExistence type="predicted"/>